<dbReference type="RefSeq" id="WP_047005730.1">
    <property type="nucleotide sequence ID" value="NZ_CP018097.1"/>
</dbReference>
<dbReference type="OrthoDB" id="7410800at2"/>
<dbReference type="KEGG" id="egn:BMF35_a1891"/>
<dbReference type="NCBIfam" id="TIGR04433">
    <property type="entry name" value="UrcA_uranyl"/>
    <property type="match status" value="1"/>
</dbReference>
<gene>
    <name evidence="1" type="ORF">AAW01_02350</name>
</gene>
<sequence length="108" mass="11350">MRNTLISLAAATAIFAAPAAAQDTETVTLTIQTEDLNMADADDQARFQQRVDRAIRQACATGGRDLTSRRIEAACRADLAESVAHSVEVAVNEGRLPIVAAIESAPAA</sequence>
<name>A0A0G9MQ70_9SPHN</name>
<protein>
    <submittedName>
        <fullName evidence="1">Uncharacterized protein</fullName>
    </submittedName>
</protein>
<accession>A0A0G9MQ70</accession>
<dbReference type="EMBL" id="LBHC01000001">
    <property type="protein sequence ID" value="KLE32881.1"/>
    <property type="molecule type" value="Genomic_DNA"/>
</dbReference>
<dbReference type="InterPro" id="IPR030972">
    <property type="entry name" value="UrcA_uranyl"/>
</dbReference>
<evidence type="ECO:0000313" key="1">
    <source>
        <dbReference type="EMBL" id="KLE32881.1"/>
    </source>
</evidence>
<dbReference type="PATRIC" id="fig|502682.8.peg.480"/>
<evidence type="ECO:0000313" key="2">
    <source>
        <dbReference type="Proteomes" id="UP000053070"/>
    </source>
</evidence>
<dbReference type="STRING" id="502682.BMF35_a1891"/>
<reference evidence="1 2" key="1">
    <citation type="submission" date="2015-04" db="EMBL/GenBank/DDBJ databases">
        <title>The draft genome sequence of Erythrobacr gangjinensis K7-2.</title>
        <authorList>
            <person name="Zhuang L."/>
            <person name="Liu Y."/>
            <person name="Shao Z."/>
        </authorList>
    </citation>
    <scope>NUCLEOTIDE SEQUENCE [LARGE SCALE GENOMIC DNA]</scope>
    <source>
        <strain evidence="1 2">K7-2</strain>
    </source>
</reference>
<dbReference type="Proteomes" id="UP000053070">
    <property type="component" value="Unassembled WGS sequence"/>
</dbReference>
<dbReference type="AlphaFoldDB" id="A0A0G9MQ70"/>
<proteinExistence type="predicted"/>
<organism evidence="1 2">
    <name type="scientific">Aurantiacibacter gangjinensis</name>
    <dbReference type="NCBI Taxonomy" id="502682"/>
    <lineage>
        <taxon>Bacteria</taxon>
        <taxon>Pseudomonadati</taxon>
        <taxon>Pseudomonadota</taxon>
        <taxon>Alphaproteobacteria</taxon>
        <taxon>Sphingomonadales</taxon>
        <taxon>Erythrobacteraceae</taxon>
        <taxon>Aurantiacibacter</taxon>
    </lineage>
</organism>
<comment type="caution">
    <text evidence="1">The sequence shown here is derived from an EMBL/GenBank/DDBJ whole genome shotgun (WGS) entry which is preliminary data.</text>
</comment>
<keyword evidence="2" id="KW-1185">Reference proteome</keyword>